<evidence type="ECO:0000313" key="1">
    <source>
        <dbReference type="EMBL" id="RHA78999.1"/>
    </source>
</evidence>
<proteinExistence type="predicted"/>
<dbReference type="EMBL" id="QSFT01000001">
    <property type="protein sequence ID" value="RHA78999.1"/>
    <property type="molecule type" value="Genomic_DNA"/>
</dbReference>
<accession>A0A413T563</accession>
<reference evidence="1 2" key="1">
    <citation type="submission" date="2018-08" db="EMBL/GenBank/DDBJ databases">
        <title>A genome reference for cultivated species of the human gut microbiota.</title>
        <authorList>
            <person name="Zou Y."/>
            <person name="Xue W."/>
            <person name="Luo G."/>
        </authorList>
    </citation>
    <scope>NUCLEOTIDE SEQUENCE [LARGE SCALE GENOMIC DNA]</scope>
    <source>
        <strain evidence="1 2">AM42-38</strain>
    </source>
</reference>
<dbReference type="Proteomes" id="UP000283855">
    <property type="component" value="Unassembled WGS sequence"/>
</dbReference>
<evidence type="ECO:0000313" key="2">
    <source>
        <dbReference type="Proteomes" id="UP000283855"/>
    </source>
</evidence>
<name>A0A413T563_9BACT</name>
<protein>
    <submittedName>
        <fullName evidence="1">Uncharacterized protein</fullName>
    </submittedName>
</protein>
<dbReference type="RefSeq" id="WP_118399811.1">
    <property type="nucleotide sequence ID" value="NZ_CABJGD010000001.1"/>
</dbReference>
<sequence>MAELTFKTNIRRDKWPRWMKKLHGYMTRVTQNRELEPTRDEYLRLKVIIEGCIENLKNEGHTRRALIHVWLGEDDNRMSLIVMRSNLVVISYFIE</sequence>
<dbReference type="AlphaFoldDB" id="A0A413T563"/>
<comment type="caution">
    <text evidence="1">The sequence shown here is derived from an EMBL/GenBank/DDBJ whole genome shotgun (WGS) entry which is preliminary data.</text>
</comment>
<organism evidence="1 2">
    <name type="scientific">Phocaeicola coprophilus</name>
    <dbReference type="NCBI Taxonomy" id="387090"/>
    <lineage>
        <taxon>Bacteria</taxon>
        <taxon>Pseudomonadati</taxon>
        <taxon>Bacteroidota</taxon>
        <taxon>Bacteroidia</taxon>
        <taxon>Bacteroidales</taxon>
        <taxon>Bacteroidaceae</taxon>
        <taxon>Phocaeicola</taxon>
    </lineage>
</organism>
<gene>
    <name evidence="1" type="ORF">DW921_00620</name>
</gene>